<dbReference type="InterPro" id="IPR003423">
    <property type="entry name" value="OMP_efflux"/>
</dbReference>
<evidence type="ECO:0000256" key="1">
    <source>
        <dbReference type="ARBA" id="ARBA00004442"/>
    </source>
</evidence>
<dbReference type="PANTHER" id="PTHR30026:SF20">
    <property type="entry name" value="OUTER MEMBRANE PROTEIN TOLC"/>
    <property type="match status" value="1"/>
</dbReference>
<evidence type="ECO:0000256" key="7">
    <source>
        <dbReference type="ARBA" id="ARBA00023237"/>
    </source>
</evidence>
<feature type="chain" id="PRO_5019513823" evidence="8">
    <location>
        <begin position="27"/>
        <end position="523"/>
    </location>
</feature>
<dbReference type="GO" id="GO:0009279">
    <property type="term" value="C:cell outer membrane"/>
    <property type="evidence" value="ECO:0007669"/>
    <property type="project" value="UniProtKB-SubCell"/>
</dbReference>
<protein>
    <submittedName>
        <fullName evidence="9">Outer membrane protein TolC</fullName>
    </submittedName>
</protein>
<keyword evidence="6" id="KW-0472">Membrane</keyword>
<comment type="subcellular location">
    <subcellularLocation>
        <location evidence="1">Cell outer membrane</location>
    </subcellularLocation>
</comment>
<dbReference type="Pfam" id="PF02321">
    <property type="entry name" value="OEP"/>
    <property type="match status" value="1"/>
</dbReference>
<organism evidence="9">
    <name type="scientific">Candidatus Kentrum sp. FW</name>
    <dbReference type="NCBI Taxonomy" id="2126338"/>
    <lineage>
        <taxon>Bacteria</taxon>
        <taxon>Pseudomonadati</taxon>
        <taxon>Pseudomonadota</taxon>
        <taxon>Gammaproteobacteria</taxon>
        <taxon>Candidatus Kentrum</taxon>
    </lineage>
</organism>
<dbReference type="GO" id="GO:1990281">
    <property type="term" value="C:efflux pump complex"/>
    <property type="evidence" value="ECO:0007669"/>
    <property type="project" value="TreeGrafter"/>
</dbReference>
<keyword evidence="3" id="KW-0813">Transport</keyword>
<evidence type="ECO:0000256" key="5">
    <source>
        <dbReference type="ARBA" id="ARBA00022692"/>
    </source>
</evidence>
<keyword evidence="7" id="KW-0998">Cell outer membrane</keyword>
<reference evidence="9" key="1">
    <citation type="submission" date="2019-02" db="EMBL/GenBank/DDBJ databases">
        <authorList>
            <person name="Gruber-Vodicka R. H."/>
            <person name="Seah K. B. B."/>
        </authorList>
    </citation>
    <scope>NUCLEOTIDE SEQUENCE</scope>
    <source>
        <strain evidence="9">BECK_BZ131</strain>
    </source>
</reference>
<name>A0A450TZ05_9GAMM</name>
<keyword evidence="5" id="KW-0812">Transmembrane</keyword>
<dbReference type="GO" id="GO:0015562">
    <property type="term" value="F:efflux transmembrane transporter activity"/>
    <property type="evidence" value="ECO:0007669"/>
    <property type="project" value="InterPro"/>
</dbReference>
<proteinExistence type="inferred from homology"/>
<accession>A0A450TZ05</accession>
<evidence type="ECO:0000256" key="2">
    <source>
        <dbReference type="ARBA" id="ARBA00007613"/>
    </source>
</evidence>
<dbReference type="InterPro" id="IPR051906">
    <property type="entry name" value="TolC-like"/>
</dbReference>
<dbReference type="SUPFAM" id="SSF56954">
    <property type="entry name" value="Outer membrane efflux proteins (OEP)"/>
    <property type="match status" value="1"/>
</dbReference>
<evidence type="ECO:0000256" key="6">
    <source>
        <dbReference type="ARBA" id="ARBA00023136"/>
    </source>
</evidence>
<dbReference type="PANTHER" id="PTHR30026">
    <property type="entry name" value="OUTER MEMBRANE PROTEIN TOLC"/>
    <property type="match status" value="1"/>
</dbReference>
<evidence type="ECO:0000313" key="9">
    <source>
        <dbReference type="EMBL" id="VFJ75032.1"/>
    </source>
</evidence>
<feature type="signal peptide" evidence="8">
    <location>
        <begin position="1"/>
        <end position="26"/>
    </location>
</feature>
<evidence type="ECO:0000256" key="4">
    <source>
        <dbReference type="ARBA" id="ARBA00022452"/>
    </source>
</evidence>
<sequence length="523" mass="57713">MQRYMLLNPVAILLTAALSIPLCAHARNITLAESLVSTLQNQSGVQLAQAAVWEDKGVLQQAQGAFDWTPKLGAAVGITRELGMDITGSKFGLNKTEAVKTSVGVTKLFRSGIAISPEISLTRIDRNAFYDPLSHSKISILVTIPLLKGAGKISASADEQAAEKNLRATGKQQVHRISQLLFETVSAYWRVRGSWQSLEVTESSLERSRQVKATVEALVRGGQLTPGDHQRTLAEINLHEISIDKQRQSFHGARQILLYAMGSVENDNLRAVTPLPNPSDPRFETGPKTEKLVALALARRQDLVAAAYLLEANEILAARFRHDLKPQLDLLLGLGYQGIETNTHAPLGSARTLHRDLAGPDYSAILSLDLPLGNNVAKGQLREQNAKVTMARARIRDLESAIRTRVRTVAERLLSSRRRHRTAERTVALYEQVYRDTWDRMVRGEAEMNELINVDDKLTDTLLRRTDAATDFAIALAELRFVTGTAAARVHGAETDSSVAFTPDNFMNLPELFDRLPKVVTEE</sequence>
<dbReference type="EMBL" id="CAADFE010000068">
    <property type="protein sequence ID" value="VFJ75032.1"/>
    <property type="molecule type" value="Genomic_DNA"/>
</dbReference>
<gene>
    <name evidence="9" type="ORF">BECKFW1821C_GA0114237_10685</name>
</gene>
<keyword evidence="4" id="KW-1134">Transmembrane beta strand</keyword>
<comment type="similarity">
    <text evidence="2">Belongs to the outer membrane factor (OMF) (TC 1.B.17) family.</text>
</comment>
<keyword evidence="8" id="KW-0732">Signal</keyword>
<dbReference type="AlphaFoldDB" id="A0A450TZ05"/>
<evidence type="ECO:0000256" key="8">
    <source>
        <dbReference type="SAM" id="SignalP"/>
    </source>
</evidence>
<dbReference type="Gene3D" id="1.20.1600.10">
    <property type="entry name" value="Outer membrane efflux proteins (OEP)"/>
    <property type="match status" value="1"/>
</dbReference>
<dbReference type="GO" id="GO:0015288">
    <property type="term" value="F:porin activity"/>
    <property type="evidence" value="ECO:0007669"/>
    <property type="project" value="TreeGrafter"/>
</dbReference>
<evidence type="ECO:0000256" key="3">
    <source>
        <dbReference type="ARBA" id="ARBA00022448"/>
    </source>
</evidence>